<feature type="domain" description="C-type lectin" evidence="3">
    <location>
        <begin position="148"/>
        <end position="266"/>
    </location>
</feature>
<dbReference type="InterPro" id="IPR050111">
    <property type="entry name" value="C-type_lectin/snaclec_domain"/>
</dbReference>
<dbReference type="InterPro" id="IPR016186">
    <property type="entry name" value="C-type_lectin-like/link_sf"/>
</dbReference>
<dbReference type="CDD" id="cd00037">
    <property type="entry name" value="CLECT"/>
    <property type="match status" value="2"/>
</dbReference>
<evidence type="ECO:0000313" key="5">
    <source>
        <dbReference type="WBParaSite" id="MBELARI_LOCUS19506"/>
    </source>
</evidence>
<evidence type="ECO:0000313" key="4">
    <source>
        <dbReference type="Proteomes" id="UP000887575"/>
    </source>
</evidence>
<feature type="domain" description="C-type lectin" evidence="3">
    <location>
        <begin position="29"/>
        <end position="132"/>
    </location>
</feature>
<dbReference type="Proteomes" id="UP000887575">
    <property type="component" value="Unassembled WGS sequence"/>
</dbReference>
<dbReference type="Gene3D" id="3.10.100.10">
    <property type="entry name" value="Mannose-Binding Protein A, subunit A"/>
    <property type="match status" value="2"/>
</dbReference>
<dbReference type="InterPro" id="IPR016187">
    <property type="entry name" value="CTDL_fold"/>
</dbReference>
<feature type="chain" id="PRO_5042214983" evidence="2">
    <location>
        <begin position="17"/>
        <end position="283"/>
    </location>
</feature>
<dbReference type="Pfam" id="PF00059">
    <property type="entry name" value="Lectin_C"/>
    <property type="match status" value="1"/>
</dbReference>
<keyword evidence="2" id="KW-0732">Signal</keyword>
<dbReference type="SMART" id="SM00034">
    <property type="entry name" value="CLECT"/>
    <property type="match status" value="2"/>
</dbReference>
<accession>A0AAF3EZ66</accession>
<dbReference type="WBParaSite" id="MBELARI_LOCUS19506">
    <property type="protein sequence ID" value="MBELARI_LOCUS19506"/>
    <property type="gene ID" value="MBELARI_LOCUS19506"/>
</dbReference>
<feature type="signal peptide" evidence="2">
    <location>
        <begin position="1"/>
        <end position="16"/>
    </location>
</feature>
<evidence type="ECO:0000256" key="1">
    <source>
        <dbReference type="ARBA" id="ARBA00023157"/>
    </source>
</evidence>
<keyword evidence="1" id="KW-1015">Disulfide bond</keyword>
<proteinExistence type="predicted"/>
<dbReference type="PROSITE" id="PS50041">
    <property type="entry name" value="C_TYPE_LECTIN_2"/>
    <property type="match status" value="2"/>
</dbReference>
<protein>
    <submittedName>
        <fullName evidence="5">C-type lectin domain-containing protein</fullName>
    </submittedName>
</protein>
<dbReference type="InterPro" id="IPR001304">
    <property type="entry name" value="C-type_lectin-like"/>
</dbReference>
<name>A0AAF3EZ66_9BILA</name>
<reference evidence="5" key="1">
    <citation type="submission" date="2024-02" db="UniProtKB">
        <authorList>
            <consortium name="WormBaseParasite"/>
        </authorList>
    </citation>
    <scope>IDENTIFICATION</scope>
</reference>
<organism evidence="4 5">
    <name type="scientific">Mesorhabditis belari</name>
    <dbReference type="NCBI Taxonomy" id="2138241"/>
    <lineage>
        <taxon>Eukaryota</taxon>
        <taxon>Metazoa</taxon>
        <taxon>Ecdysozoa</taxon>
        <taxon>Nematoda</taxon>
        <taxon>Chromadorea</taxon>
        <taxon>Rhabditida</taxon>
        <taxon>Rhabditina</taxon>
        <taxon>Rhabditomorpha</taxon>
        <taxon>Rhabditoidea</taxon>
        <taxon>Rhabditidae</taxon>
        <taxon>Mesorhabditinae</taxon>
        <taxon>Mesorhabditis</taxon>
    </lineage>
</organism>
<dbReference type="SUPFAM" id="SSF56436">
    <property type="entry name" value="C-type lectin-like"/>
    <property type="match status" value="2"/>
</dbReference>
<evidence type="ECO:0000259" key="3">
    <source>
        <dbReference type="PROSITE" id="PS50041"/>
    </source>
</evidence>
<dbReference type="AlphaFoldDB" id="A0AAF3EZ66"/>
<dbReference type="PANTHER" id="PTHR22803">
    <property type="entry name" value="MANNOSE, PHOSPHOLIPASE, LECTIN RECEPTOR RELATED"/>
    <property type="match status" value="1"/>
</dbReference>
<evidence type="ECO:0000256" key="2">
    <source>
        <dbReference type="SAM" id="SignalP"/>
    </source>
</evidence>
<keyword evidence="4" id="KW-1185">Reference proteome</keyword>
<dbReference type="InterPro" id="IPR018378">
    <property type="entry name" value="C-type_lectin_CS"/>
</dbReference>
<sequence>MKQLFVYILLLGFVSADCPNGSVPIPELPGEQCWVFVKDVAIEVDQWFTCMYQDATFLSVHNTFENNLIVEYAQQYLGNVSSIYLGMEYLHVGRDIGWGWYDGTPMDYFKWALGEPKPSAECGHLDLKSTNWISDGYCPKGSVPIPELTGECWVFVKKSDVEVYQDLACVLLGTEMISIHNTIQNNIIAQYAQQQFGNNVTGVYLGLEWLHVGKDLGWCWEDGTPTDYLKWAAGEPKLSNECVHLNPSNGNWFSDGCVDKYPTICRVPQPGESRRTRNLRANR</sequence>
<dbReference type="PROSITE" id="PS00615">
    <property type="entry name" value="C_TYPE_LECTIN_1"/>
    <property type="match status" value="1"/>
</dbReference>